<reference evidence="2" key="1">
    <citation type="journal article" date="2006" name="Nature">
        <title>Deciphering the evolution and metabolism of an anammox bacterium from a community genome.</title>
        <authorList>
            <person name="Strous M."/>
            <person name="Pelletier E."/>
            <person name="Mangenot S."/>
            <person name="Rattei T."/>
            <person name="Lehner A."/>
            <person name="Taylor M.W."/>
            <person name="Horn M."/>
            <person name="Daims H."/>
            <person name="Bartol-Mavel D."/>
            <person name="Wincker P."/>
            <person name="Barbe V."/>
            <person name="Fonknechten N."/>
            <person name="Vallenet D."/>
            <person name="Segurens B."/>
            <person name="Schenowitz-Truong C."/>
            <person name="Medigue C."/>
            <person name="Collingro A."/>
            <person name="Snel B."/>
            <person name="Dutilh B.E."/>
            <person name="OpDenCamp H.J.M."/>
            <person name="vanDerDrift C."/>
            <person name="Cirpus I."/>
            <person name="vanDePas-Schoonen K.T."/>
            <person name="Harhangi H.R."/>
            <person name="vanNiftrik L."/>
            <person name="Schmid M."/>
            <person name="Keltjens J."/>
            <person name="vanDeVossenberg J."/>
            <person name="Kartal B."/>
            <person name="Meier H."/>
            <person name="Frishman D."/>
            <person name="Huynen M.A."/>
            <person name="Mewes H."/>
            <person name="Weissenbach J."/>
            <person name="Jetten M.S.M."/>
            <person name="Wagner M."/>
            <person name="LePaslier D."/>
        </authorList>
    </citation>
    <scope>NUCLEOTIDE SEQUENCE</scope>
</reference>
<dbReference type="EMBL" id="CT573071">
    <property type="protein sequence ID" value="CAJ74248.1"/>
    <property type="molecule type" value="Genomic_DNA"/>
</dbReference>
<evidence type="ECO:0000313" key="3">
    <source>
        <dbReference type="EMBL" id="QII11349.1"/>
    </source>
</evidence>
<evidence type="ECO:0000256" key="1">
    <source>
        <dbReference type="SAM" id="Phobius"/>
    </source>
</evidence>
<protein>
    <submittedName>
        <fullName evidence="2">Uncharacterized protein</fullName>
    </submittedName>
</protein>
<organism evidence="2">
    <name type="scientific">Kuenenia stuttgartiensis</name>
    <dbReference type="NCBI Taxonomy" id="174633"/>
    <lineage>
        <taxon>Bacteria</taxon>
        <taxon>Pseudomonadati</taxon>
        <taxon>Planctomycetota</taxon>
        <taxon>Candidatus Brocadiia</taxon>
        <taxon>Candidatus Brocadiales</taxon>
        <taxon>Candidatus Brocadiaceae</taxon>
        <taxon>Candidatus Kuenenia</taxon>
    </lineage>
</organism>
<dbReference type="AlphaFoldDB" id="Q1Q2L3"/>
<proteinExistence type="predicted"/>
<keyword evidence="1" id="KW-0812">Transmembrane</keyword>
<reference evidence="3 4" key="3">
    <citation type="submission" date="2020-02" db="EMBL/GenBank/DDBJ databases">
        <title>Newly sequenced genome of strain CSTR1 showed variability in Candidatus Kuenenia stuttgartiensis genomes.</title>
        <authorList>
            <person name="Ding C."/>
            <person name="Adrian L."/>
        </authorList>
    </citation>
    <scope>NUCLEOTIDE SEQUENCE [LARGE SCALE GENOMIC DNA]</scope>
    <source>
        <strain evidence="3 4">CSTR1</strain>
    </source>
</reference>
<sequence>MSISVIGLTMFNPLSILNWQSLNQARNTKYEVRNTKQIRITKHKIQNIQQYEARNARYERRTCLEFQIILLLEFVSYLVFSDFTVKYFA</sequence>
<accession>Q1Q2L3</accession>
<name>Q1Q2L3_KUEST</name>
<evidence type="ECO:0000313" key="4">
    <source>
        <dbReference type="Proteomes" id="UP000501926"/>
    </source>
</evidence>
<keyword evidence="1" id="KW-1133">Transmembrane helix</keyword>
<evidence type="ECO:0000313" key="2">
    <source>
        <dbReference type="EMBL" id="CAJ74248.1"/>
    </source>
</evidence>
<reference evidence="2" key="2">
    <citation type="submission" date="2006-01" db="EMBL/GenBank/DDBJ databases">
        <authorList>
            <person name="Genoscope"/>
        </authorList>
    </citation>
    <scope>NUCLEOTIDE SEQUENCE</scope>
</reference>
<gene>
    <name evidence="3" type="ORF">KsCSTR_19700</name>
    <name evidence="2" type="ORF">kuste3485</name>
</gene>
<keyword evidence="1" id="KW-0472">Membrane</keyword>
<feature type="transmembrane region" description="Helical" evidence="1">
    <location>
        <begin position="63"/>
        <end position="80"/>
    </location>
</feature>
<dbReference type="EMBL" id="CP049055">
    <property type="protein sequence ID" value="QII11349.1"/>
    <property type="molecule type" value="Genomic_DNA"/>
</dbReference>
<dbReference type="Proteomes" id="UP000501926">
    <property type="component" value="Chromosome"/>
</dbReference>